<feature type="transmembrane region" description="Helical" evidence="1">
    <location>
        <begin position="122"/>
        <end position="143"/>
    </location>
</feature>
<comment type="caution">
    <text evidence="2">The sequence shown here is derived from an EMBL/GenBank/DDBJ whole genome shotgun (WGS) entry which is preliminary data.</text>
</comment>
<proteinExistence type="predicted"/>
<keyword evidence="3" id="KW-1185">Reference proteome</keyword>
<sequence length="147" mass="17516">MNYWFPYLTIVITLCIVAFMPKHLTKREIYHTWWVLASITVYTDLLFGDVLDLYDLGADGLQLLDLPVEALLPPSIGIIYLNFLPKNKRRHVVYIMGWTVFSVVYEWLAILCGFEKLKEWSLWYSALVYLLVFLFLRWHLYFIRSGR</sequence>
<dbReference type="RefSeq" id="WP_209813034.1">
    <property type="nucleotide sequence ID" value="NZ_JAGGKT010000039.1"/>
</dbReference>
<feature type="transmembrane region" description="Helical" evidence="1">
    <location>
        <begin position="91"/>
        <end position="110"/>
    </location>
</feature>
<evidence type="ECO:0000313" key="3">
    <source>
        <dbReference type="Proteomes" id="UP001519343"/>
    </source>
</evidence>
<organism evidence="2 3">
    <name type="scientific">Ammoniphilus resinae</name>
    <dbReference type="NCBI Taxonomy" id="861532"/>
    <lineage>
        <taxon>Bacteria</taxon>
        <taxon>Bacillati</taxon>
        <taxon>Bacillota</taxon>
        <taxon>Bacilli</taxon>
        <taxon>Bacillales</taxon>
        <taxon>Paenibacillaceae</taxon>
        <taxon>Aneurinibacillus group</taxon>
        <taxon>Ammoniphilus</taxon>
    </lineage>
</organism>
<gene>
    <name evidence="2" type="ORF">J2Z37_005110</name>
</gene>
<keyword evidence="1" id="KW-0472">Membrane</keyword>
<dbReference type="Proteomes" id="UP001519343">
    <property type="component" value="Unassembled WGS sequence"/>
</dbReference>
<feature type="transmembrane region" description="Helical" evidence="1">
    <location>
        <begin position="6"/>
        <end position="21"/>
    </location>
</feature>
<evidence type="ECO:0000313" key="2">
    <source>
        <dbReference type="EMBL" id="MBP1935073.1"/>
    </source>
</evidence>
<protein>
    <submittedName>
        <fullName evidence="2">Uncharacterized protein</fullName>
    </submittedName>
</protein>
<keyword evidence="1" id="KW-0812">Transmembrane</keyword>
<keyword evidence="1" id="KW-1133">Transmembrane helix</keyword>
<feature type="transmembrane region" description="Helical" evidence="1">
    <location>
        <begin position="66"/>
        <end position="84"/>
    </location>
</feature>
<name>A0ABS4GXS0_9BACL</name>
<evidence type="ECO:0000256" key="1">
    <source>
        <dbReference type="SAM" id="Phobius"/>
    </source>
</evidence>
<accession>A0ABS4GXS0</accession>
<dbReference type="EMBL" id="JAGGKT010000039">
    <property type="protein sequence ID" value="MBP1935073.1"/>
    <property type="molecule type" value="Genomic_DNA"/>
</dbReference>
<feature type="transmembrane region" description="Helical" evidence="1">
    <location>
        <begin position="33"/>
        <end position="54"/>
    </location>
</feature>
<reference evidence="2 3" key="1">
    <citation type="submission" date="2021-03" db="EMBL/GenBank/DDBJ databases">
        <title>Genomic Encyclopedia of Type Strains, Phase IV (KMG-IV): sequencing the most valuable type-strain genomes for metagenomic binning, comparative biology and taxonomic classification.</title>
        <authorList>
            <person name="Goeker M."/>
        </authorList>
    </citation>
    <scope>NUCLEOTIDE SEQUENCE [LARGE SCALE GENOMIC DNA]</scope>
    <source>
        <strain evidence="2 3">DSM 24738</strain>
    </source>
</reference>